<dbReference type="STRING" id="1123377.GCA_000423885_01053"/>
<dbReference type="InterPro" id="IPR052720">
    <property type="entry name" value="Glycosyl_hydrolase_97"/>
</dbReference>
<evidence type="ECO:0000259" key="4">
    <source>
        <dbReference type="Pfam" id="PF14509"/>
    </source>
</evidence>
<name>A0A5R9PBD3_9GAMM</name>
<feature type="domain" description="Glycosyl-hydrolase 97 catalytic" evidence="2">
    <location>
        <begin position="300"/>
        <end position="488"/>
    </location>
</feature>
<dbReference type="Pfam" id="PF14509">
    <property type="entry name" value="GH97_C"/>
    <property type="match status" value="1"/>
</dbReference>
<protein>
    <submittedName>
        <fullName evidence="5">Glycoside hydrolase family 97 protein</fullName>
    </submittedName>
</protein>
<dbReference type="Proteomes" id="UP000308508">
    <property type="component" value="Unassembled WGS sequence"/>
</dbReference>
<evidence type="ECO:0000313" key="6">
    <source>
        <dbReference type="Proteomes" id="UP000308508"/>
    </source>
</evidence>
<dbReference type="Gene3D" id="2.70.98.10">
    <property type="match status" value="1"/>
</dbReference>
<keyword evidence="5" id="KW-0378">Hydrolase</keyword>
<feature type="signal peptide" evidence="1">
    <location>
        <begin position="1"/>
        <end position="29"/>
    </location>
</feature>
<evidence type="ECO:0000259" key="2">
    <source>
        <dbReference type="Pfam" id="PF10566"/>
    </source>
</evidence>
<comment type="caution">
    <text evidence="5">The sequence shown here is derived from an EMBL/GenBank/DDBJ whole genome shotgun (WGS) entry which is preliminary data.</text>
</comment>
<feature type="domain" description="Glycosyl-hydrolase 97 N-terminal" evidence="3">
    <location>
        <begin position="35"/>
        <end position="282"/>
    </location>
</feature>
<keyword evidence="1" id="KW-0732">Signal</keyword>
<evidence type="ECO:0000259" key="3">
    <source>
        <dbReference type="Pfam" id="PF14508"/>
    </source>
</evidence>
<dbReference type="Pfam" id="PF14508">
    <property type="entry name" value="GH97_N"/>
    <property type="match status" value="1"/>
</dbReference>
<dbReference type="Pfam" id="PF10566">
    <property type="entry name" value="Glyco_hydro_97"/>
    <property type="match status" value="1"/>
</dbReference>
<dbReference type="AlphaFoldDB" id="A0A5R9PBD3"/>
<evidence type="ECO:0000256" key="1">
    <source>
        <dbReference type="SAM" id="SignalP"/>
    </source>
</evidence>
<sequence>MQAKTMEMPVRVSLLAIALVLALPGGANAEQVAQVKSPDGRIEVQLDLNGEGRLAYRVLRDGKPVLKDSRLGFIFRNGRQLLRNLALDKQAQRSADHTWEQPWGERRYVRDHYNELRAGFVEKDGDHRRFDMVFRVFDDGIGFRYDVPAQPALREAQIVQELTEFAVARPATAWWIPALEWNREEYLYHRTPLSGVGVVQTPITLRTDDGLHLSIHEAALVDYAGMNLMRGGDGELRALLTPGSPAPVVRKTPFVTPWRTITLGERAGALVESNLILNLNEPNALGDVGWFKPSKYVGVWWSLHLDKESWATGPRHGATTANTKRYIDFAAANGFRGVLVEGWNVGWDGDWFANGWGFDFSKPTPDYDLAALARYAGGKGVHLIGHHETACAVSHYERQMDAAFAKFAALGIDAVKTGYVCDAGQIERQDAAGAPVLREWHEGQWMSNHHLRVVRDAARHHVAINAHEPIKDTGLRRTYPNWISREGARGMEFNAWGNPPNPPEHEVTLVFTRLLAGPMDYTPGIVSLTGRNGQEIQSTLARQLALYVGIYSPIQMVADLPEHYAAHPEAFRFIRDVAVDWDESKVLAGEVGEYVAIARKARGKPEWFVGAMNDRNPRTLALALDFLEPGKRYRAQIYRDGEGASFQGDARFRFVSEEKTVARGDVLSLWLAGGGGAAVRLLPVVPESSSPAAP</sequence>
<dbReference type="PANTHER" id="PTHR35803:SF1">
    <property type="entry name" value="GLUCAN 1,4-ALPHA-GLUCOSIDASE SUSB"/>
    <property type="match status" value="1"/>
</dbReference>
<feature type="chain" id="PRO_5024367389" evidence="1">
    <location>
        <begin position="30"/>
        <end position="694"/>
    </location>
</feature>
<organism evidence="5 6">
    <name type="scientific">Thermomonas fusca</name>
    <dbReference type="NCBI Taxonomy" id="215690"/>
    <lineage>
        <taxon>Bacteria</taxon>
        <taxon>Pseudomonadati</taxon>
        <taxon>Pseudomonadota</taxon>
        <taxon>Gammaproteobacteria</taxon>
        <taxon>Lysobacterales</taxon>
        <taxon>Lysobacteraceae</taxon>
        <taxon>Thermomonas</taxon>
    </lineage>
</organism>
<keyword evidence="6" id="KW-1185">Reference proteome</keyword>
<dbReference type="InterPro" id="IPR013785">
    <property type="entry name" value="Aldolase_TIM"/>
</dbReference>
<feature type="domain" description="Glycosyl-hydrolase 97 C-terminal oligomerisation" evidence="4">
    <location>
        <begin position="580"/>
        <end position="681"/>
    </location>
</feature>
<dbReference type="Gene3D" id="3.20.20.70">
    <property type="entry name" value="Aldolase class I"/>
    <property type="match status" value="1"/>
</dbReference>
<proteinExistence type="predicted"/>
<gene>
    <name evidence="5" type="ORF">E5S66_12705</name>
</gene>
<dbReference type="InterPro" id="IPR029486">
    <property type="entry name" value="GH97_N"/>
</dbReference>
<evidence type="ECO:0000313" key="5">
    <source>
        <dbReference type="EMBL" id="TLX20841.1"/>
    </source>
</evidence>
<dbReference type="InterPro" id="IPR014718">
    <property type="entry name" value="GH-type_carb-bd"/>
</dbReference>
<dbReference type="GO" id="GO:0016787">
    <property type="term" value="F:hydrolase activity"/>
    <property type="evidence" value="ECO:0007669"/>
    <property type="project" value="UniProtKB-KW"/>
</dbReference>
<dbReference type="InterPro" id="IPR019563">
    <property type="entry name" value="GH97_catalytic"/>
</dbReference>
<dbReference type="GO" id="GO:0030246">
    <property type="term" value="F:carbohydrate binding"/>
    <property type="evidence" value="ECO:0007669"/>
    <property type="project" value="InterPro"/>
</dbReference>
<dbReference type="EMBL" id="SROY01000007">
    <property type="protein sequence ID" value="TLX20841.1"/>
    <property type="molecule type" value="Genomic_DNA"/>
</dbReference>
<dbReference type="InterPro" id="IPR029483">
    <property type="entry name" value="GH97_C"/>
</dbReference>
<dbReference type="PANTHER" id="PTHR35803">
    <property type="entry name" value="GLUCAN 1,4-ALPHA-GLUCOSIDASE SUSB-RELATED"/>
    <property type="match status" value="1"/>
</dbReference>
<reference evidence="5 6" key="1">
    <citation type="submission" date="2019-04" db="EMBL/GenBank/DDBJ databases">
        <authorList>
            <person name="Grouzdev D.S."/>
            <person name="Nazina T.N."/>
        </authorList>
    </citation>
    <scope>NUCLEOTIDE SEQUENCE [LARGE SCALE GENOMIC DNA]</scope>
    <source>
        <strain evidence="5 6">SHC 3-19</strain>
    </source>
</reference>
<accession>A0A5R9PBD3</accession>
<dbReference type="RefSeq" id="WP_138349817.1">
    <property type="nucleotide sequence ID" value="NZ_SROY01000007.1"/>
</dbReference>